<dbReference type="HOGENOM" id="CLU_000445_88_4_5"/>
<dbReference type="GO" id="GO:0043565">
    <property type="term" value="F:sequence-specific DNA binding"/>
    <property type="evidence" value="ECO:0007669"/>
    <property type="project" value="InterPro"/>
</dbReference>
<organism evidence="6 7">
    <name type="scientific">Aquamicrobium defluvii</name>
    <dbReference type="NCBI Taxonomy" id="69279"/>
    <lineage>
        <taxon>Bacteria</taxon>
        <taxon>Pseudomonadati</taxon>
        <taxon>Pseudomonadota</taxon>
        <taxon>Alphaproteobacteria</taxon>
        <taxon>Hyphomicrobiales</taxon>
        <taxon>Phyllobacteriaceae</taxon>
        <taxon>Aquamicrobium</taxon>
    </lineage>
</organism>
<reference evidence="6 7" key="1">
    <citation type="submission" date="2014-02" db="EMBL/GenBank/DDBJ databases">
        <title>Aquamicrobium defluvii Genome sequencing.</title>
        <authorList>
            <person name="Wang X."/>
        </authorList>
    </citation>
    <scope>NUCLEOTIDE SEQUENCE [LARGE SCALE GENOMIC DNA]</scope>
    <source>
        <strain evidence="6 7">W13Z1</strain>
    </source>
</reference>
<dbReference type="InterPro" id="IPR050204">
    <property type="entry name" value="AraC_XylS_family_regulators"/>
</dbReference>
<dbReference type="SUPFAM" id="SSF46689">
    <property type="entry name" value="Homeodomain-like"/>
    <property type="match status" value="2"/>
</dbReference>
<evidence type="ECO:0000259" key="5">
    <source>
        <dbReference type="PROSITE" id="PS01124"/>
    </source>
</evidence>
<sequence length="287" mass="32088">MCDLLENVPIHWGPRFDCGSAAATFTRVDPSTIEFEAPAHMALVMFTPQPGRIAALNSDRRTNFMAPVGCLEIVPATADFYASWSTPKENILVALRPRRLTALAQAEFGRAECELQPPRSGFIDRKALLIAEMIRDELMSSETVSPIYLDSLLTVFSVHLLRHYSSVAGQPAPPRRGGLSARSWRDVSDFIDANLMSDLRIETLAKIAELSPSHFLRAFRQTVGQPPHRYILELRTKKAEQLILSTDHSLVEIATACGFSSHSHLSSTMKRLRHTSPNELRRDPEKQ</sequence>
<dbReference type="Pfam" id="PF12833">
    <property type="entry name" value="HTH_18"/>
    <property type="match status" value="1"/>
</dbReference>
<evidence type="ECO:0000313" key="7">
    <source>
        <dbReference type="Proteomes" id="UP000019849"/>
    </source>
</evidence>
<dbReference type="eggNOG" id="COG4977">
    <property type="taxonomic scope" value="Bacteria"/>
</dbReference>
<dbReference type="RefSeq" id="WP_051520337.1">
    <property type="nucleotide sequence ID" value="NZ_KK073877.1"/>
</dbReference>
<dbReference type="AlphaFoldDB" id="A0A011VQE9"/>
<dbReference type="GO" id="GO:0003700">
    <property type="term" value="F:DNA-binding transcription factor activity"/>
    <property type="evidence" value="ECO:0007669"/>
    <property type="project" value="InterPro"/>
</dbReference>
<dbReference type="InterPro" id="IPR018060">
    <property type="entry name" value="HTH_AraC"/>
</dbReference>
<dbReference type="PATRIC" id="fig|69279.3.peg.379"/>
<dbReference type="InterPro" id="IPR009057">
    <property type="entry name" value="Homeodomain-like_sf"/>
</dbReference>
<protein>
    <submittedName>
        <fullName evidence="6">AraC family transcriptional regulator</fullName>
    </submittedName>
</protein>
<dbReference type="Gene3D" id="1.10.10.60">
    <property type="entry name" value="Homeodomain-like"/>
    <property type="match status" value="1"/>
</dbReference>
<dbReference type="PANTHER" id="PTHR46796">
    <property type="entry name" value="HTH-TYPE TRANSCRIPTIONAL ACTIVATOR RHAS-RELATED"/>
    <property type="match status" value="1"/>
</dbReference>
<feature type="domain" description="HTH araC/xylS-type" evidence="5">
    <location>
        <begin position="185"/>
        <end position="283"/>
    </location>
</feature>
<gene>
    <name evidence="6" type="ORF">BG36_01875</name>
</gene>
<feature type="region of interest" description="Disordered" evidence="4">
    <location>
        <begin position="266"/>
        <end position="287"/>
    </location>
</feature>
<keyword evidence="1" id="KW-0805">Transcription regulation</keyword>
<comment type="caution">
    <text evidence="6">The sequence shown here is derived from an EMBL/GenBank/DDBJ whole genome shotgun (WGS) entry which is preliminary data.</text>
</comment>
<accession>A0A011VQE9</accession>
<dbReference type="PANTHER" id="PTHR46796:SF6">
    <property type="entry name" value="ARAC SUBFAMILY"/>
    <property type="match status" value="1"/>
</dbReference>
<keyword evidence="2" id="KW-0238">DNA-binding</keyword>
<dbReference type="EMBL" id="JENY01000001">
    <property type="protein sequence ID" value="EXL10605.1"/>
    <property type="molecule type" value="Genomic_DNA"/>
</dbReference>
<keyword evidence="3" id="KW-0804">Transcription</keyword>
<proteinExistence type="predicted"/>
<dbReference type="Proteomes" id="UP000019849">
    <property type="component" value="Unassembled WGS sequence"/>
</dbReference>
<dbReference type="SMART" id="SM00342">
    <property type="entry name" value="HTH_ARAC"/>
    <property type="match status" value="1"/>
</dbReference>
<evidence type="ECO:0000256" key="1">
    <source>
        <dbReference type="ARBA" id="ARBA00023015"/>
    </source>
</evidence>
<evidence type="ECO:0000313" key="6">
    <source>
        <dbReference type="EMBL" id="EXL10605.1"/>
    </source>
</evidence>
<name>A0A011VQE9_9HYPH</name>
<evidence type="ECO:0000256" key="2">
    <source>
        <dbReference type="ARBA" id="ARBA00023125"/>
    </source>
</evidence>
<dbReference type="PROSITE" id="PS01124">
    <property type="entry name" value="HTH_ARAC_FAMILY_2"/>
    <property type="match status" value="1"/>
</dbReference>
<evidence type="ECO:0000256" key="3">
    <source>
        <dbReference type="ARBA" id="ARBA00023163"/>
    </source>
</evidence>
<dbReference type="STRING" id="69279.BG36_01875"/>
<evidence type="ECO:0000256" key="4">
    <source>
        <dbReference type="SAM" id="MobiDB-lite"/>
    </source>
</evidence>